<feature type="region of interest" description="Disordered" evidence="2">
    <location>
        <begin position="187"/>
        <end position="206"/>
    </location>
</feature>
<keyword evidence="6" id="KW-1185">Reference proteome</keyword>
<reference evidence="5 6" key="1">
    <citation type="journal article" date="2021" name="Elife">
        <title>Chloroplast acquisition without the gene transfer in kleptoplastic sea slugs, Plakobranchus ocellatus.</title>
        <authorList>
            <person name="Maeda T."/>
            <person name="Takahashi S."/>
            <person name="Yoshida T."/>
            <person name="Shimamura S."/>
            <person name="Takaki Y."/>
            <person name="Nagai Y."/>
            <person name="Toyoda A."/>
            <person name="Suzuki Y."/>
            <person name="Arimoto A."/>
            <person name="Ishii H."/>
            <person name="Satoh N."/>
            <person name="Nishiyama T."/>
            <person name="Hasebe M."/>
            <person name="Maruyama T."/>
            <person name="Minagawa J."/>
            <person name="Obokata J."/>
            <person name="Shigenobu S."/>
        </authorList>
    </citation>
    <scope>NUCLEOTIDE SEQUENCE [LARGE SCALE GENOMIC DNA]</scope>
</reference>
<dbReference type="AlphaFoldDB" id="A0AAV4AAJ1"/>
<comment type="caution">
    <text evidence="5">The sequence shown here is derived from an EMBL/GenBank/DDBJ whole genome shotgun (WGS) entry which is preliminary data.</text>
</comment>
<evidence type="ECO:0000256" key="1">
    <source>
        <dbReference type="ARBA" id="ARBA00023157"/>
    </source>
</evidence>
<evidence type="ECO:0000256" key="2">
    <source>
        <dbReference type="SAM" id="MobiDB-lite"/>
    </source>
</evidence>
<dbReference type="SUPFAM" id="SSF90188">
    <property type="entry name" value="Somatomedin B domain"/>
    <property type="match status" value="1"/>
</dbReference>
<organism evidence="5 6">
    <name type="scientific">Plakobranchus ocellatus</name>
    <dbReference type="NCBI Taxonomy" id="259542"/>
    <lineage>
        <taxon>Eukaryota</taxon>
        <taxon>Metazoa</taxon>
        <taxon>Spiralia</taxon>
        <taxon>Lophotrochozoa</taxon>
        <taxon>Mollusca</taxon>
        <taxon>Gastropoda</taxon>
        <taxon>Heterobranchia</taxon>
        <taxon>Euthyneura</taxon>
        <taxon>Panpulmonata</taxon>
        <taxon>Sacoglossa</taxon>
        <taxon>Placobranchoidea</taxon>
        <taxon>Plakobranchidae</taxon>
        <taxon>Plakobranchus</taxon>
    </lineage>
</organism>
<dbReference type="InterPro" id="IPR001212">
    <property type="entry name" value="Somatomedin_B_dom"/>
</dbReference>
<evidence type="ECO:0000259" key="4">
    <source>
        <dbReference type="PROSITE" id="PS50958"/>
    </source>
</evidence>
<name>A0AAV4AAJ1_9GAST</name>
<feature type="domain" description="SMB" evidence="4">
    <location>
        <begin position="335"/>
        <end position="375"/>
    </location>
</feature>
<dbReference type="PROSITE" id="PS50958">
    <property type="entry name" value="SMB_2"/>
    <property type="match status" value="1"/>
</dbReference>
<evidence type="ECO:0000256" key="3">
    <source>
        <dbReference type="SAM" id="SignalP"/>
    </source>
</evidence>
<dbReference type="EMBL" id="BLXT01003727">
    <property type="protein sequence ID" value="GFO03474.1"/>
    <property type="molecule type" value="Genomic_DNA"/>
</dbReference>
<protein>
    <recommendedName>
        <fullName evidence="4">SMB domain-containing protein</fullName>
    </recommendedName>
</protein>
<accession>A0AAV4AAJ1</accession>
<keyword evidence="1" id="KW-1015">Disulfide bond</keyword>
<keyword evidence="3" id="KW-0732">Signal</keyword>
<dbReference type="Proteomes" id="UP000735302">
    <property type="component" value="Unassembled WGS sequence"/>
</dbReference>
<feature type="chain" id="PRO_5043921092" description="SMB domain-containing protein" evidence="3">
    <location>
        <begin position="18"/>
        <end position="965"/>
    </location>
</feature>
<gene>
    <name evidence="5" type="ORF">PoB_002997900</name>
</gene>
<feature type="signal peptide" evidence="3">
    <location>
        <begin position="1"/>
        <end position="17"/>
    </location>
</feature>
<proteinExistence type="predicted"/>
<sequence>MMMLITLVLLPVYCGNPLTTNASLSLTSNSTAEYTTIMEMATSLPEPKDAKATVNNLAHQWNKTLRDSQSSPRSAETVLTSNELTNVSCAGSINECPSFKEKKPNLRKQNTLSHGEKSLDLIYIGNQTQEPSALVGDNLDTSNASTPVTKVERPNKTLENFFEKDQGILRENAFTLIPGSNFVKQHASRPLGGTTGKQYWHKKTNGTGIVSGNSKNRIDYEDAEISTWTREHFIKCSEHEKEIECEDTEKSTSTQEVSFIKSSCGNETDCEDTEISTSTQEVSLIKSRCGNETDCEDTATLTAIQNHSQNRHSPKPAPVTSPDIFSNNKYIDLALILTCQGRCGKKISFPCSCSATCVVYGTCCDNMTQDCPHILQEGLSKFDHIRRTDYICDKDDIYKFISCPKPGTTGVERKEIGIAMGRMPTENVILKTENQLSFGLGTTPKIGKLVGLNSTTSTASGREFQESIIQRFNKALSLAPVTDSATGFTFINKAIYDCHNMPESTAMPWSLKLDYTFKSPSQLEDFAHSKTLNEYWPKFSHEMFTAHLCMQDVIETCNGTADLEDRNALYEKKCQENTAVLRSRTLPDRVYRNKFCAYCHEGMHGEYLFALTNKAQFKTDDFYILMSISNSKTINVQLGTLSHLSDYTQLPWSHAKCSFIEQASSPSGYTEDTQSSESERLSTCSVTCGGPSFSLRSDGQCKTHHEALLAIADDGLPPLCPAGLTALAKFLVCSLESEVENLRNADLSALSVATMFDSSSNKSLYVVKIYMALPQVSSLIFSNSKSDILKNIHHVALVAKSFKNYRLSNNICSNMKERSRNVVSKVIYTKPLGPWVSNLGNGELFSKSMEELRGRVVNKQTTTTVCLSSVNSLQEVDPNFLYCLDDPVYERDAAWISKFRTSPCFSHLEVERLESQKRNKANRLTKSGGASIKWILILHAVVAAVIKTLEYTGPAGGVGGACITN</sequence>
<evidence type="ECO:0000313" key="5">
    <source>
        <dbReference type="EMBL" id="GFO03474.1"/>
    </source>
</evidence>
<evidence type="ECO:0000313" key="6">
    <source>
        <dbReference type="Proteomes" id="UP000735302"/>
    </source>
</evidence>
<dbReference type="InterPro" id="IPR036024">
    <property type="entry name" value="Somatomedin_B-like_dom_sf"/>
</dbReference>